<dbReference type="InterPro" id="IPR001057">
    <property type="entry name" value="Glu/AcGlu_kinase"/>
</dbReference>
<dbReference type="SUPFAM" id="SSF53633">
    <property type="entry name" value="Carbamate kinase-like"/>
    <property type="match status" value="1"/>
</dbReference>
<dbReference type="PANTHER" id="PTHR43654:SF1">
    <property type="entry name" value="ISOPENTENYL PHOSPHATE KINASE"/>
    <property type="match status" value="1"/>
</dbReference>
<dbReference type="AlphaFoldDB" id="A0A0T9M6S5"/>
<feature type="domain" description="PUA" evidence="9">
    <location>
        <begin position="310"/>
        <end position="393"/>
    </location>
</feature>
<feature type="binding site" evidence="8">
    <location>
        <begin position="203"/>
        <end position="204"/>
    </location>
    <ligand>
        <name>ATP</name>
        <dbReference type="ChEBI" id="CHEBI:30616"/>
    </ligand>
</feature>
<dbReference type="PRINTS" id="PR00474">
    <property type="entry name" value="GLU5KINASE"/>
</dbReference>
<dbReference type="GO" id="GO:0055129">
    <property type="term" value="P:L-proline biosynthetic process"/>
    <property type="evidence" value="ECO:0007669"/>
    <property type="project" value="UniProtKB-UniRule"/>
</dbReference>
<evidence type="ECO:0000259" key="9">
    <source>
        <dbReference type="SMART" id="SM00359"/>
    </source>
</evidence>
<dbReference type="UniPathway" id="UPA00098">
    <property type="reaction ID" value="UER00359"/>
</dbReference>
<dbReference type="InterPro" id="IPR001048">
    <property type="entry name" value="Asp/Glu/Uridylate_kinase"/>
</dbReference>
<dbReference type="EMBL" id="CPZJ01000006">
    <property type="protein sequence ID" value="CNF69046.1"/>
    <property type="molecule type" value="Genomic_DNA"/>
</dbReference>
<keyword evidence="3 8" id="KW-0641">Proline biosynthesis</keyword>
<name>A0A0T9M6S5_YERIN</name>
<comment type="function">
    <text evidence="8">Catalyzes the transfer of a phosphate group to glutamate to form L-glutamate 5-phosphate.</text>
</comment>
<dbReference type="SUPFAM" id="SSF88697">
    <property type="entry name" value="PUA domain-like"/>
    <property type="match status" value="1"/>
</dbReference>
<accession>A0A0T9M6S5</accession>
<comment type="similarity">
    <text evidence="8">Belongs to the glutamate 5-kinase family.</text>
</comment>
<proteinExistence type="inferred from homology"/>
<organism evidence="10 11">
    <name type="scientific">Yersinia intermedia</name>
    <dbReference type="NCBI Taxonomy" id="631"/>
    <lineage>
        <taxon>Bacteria</taxon>
        <taxon>Pseudomonadati</taxon>
        <taxon>Pseudomonadota</taxon>
        <taxon>Gammaproteobacteria</taxon>
        <taxon>Enterobacterales</taxon>
        <taxon>Yersiniaceae</taxon>
        <taxon>Yersinia</taxon>
    </lineage>
</organism>
<dbReference type="CDD" id="cd21157">
    <property type="entry name" value="PUA_G5K"/>
    <property type="match status" value="1"/>
</dbReference>
<keyword evidence="2 8" id="KW-0028">Amino-acid biosynthesis</keyword>
<dbReference type="InterPro" id="IPR002478">
    <property type="entry name" value="PUA"/>
</dbReference>
<dbReference type="InterPro" id="IPR041739">
    <property type="entry name" value="G5K_ProB"/>
</dbReference>
<dbReference type="GO" id="GO:0005829">
    <property type="term" value="C:cytosol"/>
    <property type="evidence" value="ECO:0007669"/>
    <property type="project" value="TreeGrafter"/>
</dbReference>
<dbReference type="GO" id="GO:0004349">
    <property type="term" value="F:glutamate 5-kinase activity"/>
    <property type="evidence" value="ECO:0007669"/>
    <property type="project" value="UniProtKB-UniRule"/>
</dbReference>
<comment type="catalytic activity">
    <reaction evidence="8">
        <text>L-glutamate + ATP = L-glutamyl 5-phosphate + ADP</text>
        <dbReference type="Rhea" id="RHEA:14877"/>
        <dbReference type="ChEBI" id="CHEBI:29985"/>
        <dbReference type="ChEBI" id="CHEBI:30616"/>
        <dbReference type="ChEBI" id="CHEBI:58274"/>
        <dbReference type="ChEBI" id="CHEBI:456216"/>
        <dbReference type="EC" id="2.7.2.11"/>
    </reaction>
</comment>
<dbReference type="InterPro" id="IPR005715">
    <property type="entry name" value="Glu_5kinase/COase_Synthase"/>
</dbReference>
<dbReference type="GO" id="GO:0003723">
    <property type="term" value="F:RNA binding"/>
    <property type="evidence" value="ECO:0007669"/>
    <property type="project" value="InterPro"/>
</dbReference>
<dbReference type="Gene3D" id="3.40.1160.10">
    <property type="entry name" value="Acetylglutamate kinase-like"/>
    <property type="match status" value="2"/>
</dbReference>
<evidence type="ECO:0000256" key="7">
    <source>
        <dbReference type="ARBA" id="ARBA00022840"/>
    </source>
</evidence>
<feature type="binding site" evidence="8">
    <location>
        <position position="183"/>
    </location>
    <ligand>
        <name>substrate</name>
    </ligand>
</feature>
<dbReference type="CDD" id="cd04242">
    <property type="entry name" value="AAK_G5K_ProB"/>
    <property type="match status" value="1"/>
</dbReference>
<dbReference type="STRING" id="631.CH53_2803"/>
<keyword evidence="1 8" id="KW-0963">Cytoplasm</keyword>
<keyword evidence="5 8" id="KW-0547">Nucleotide-binding</keyword>
<feature type="binding site" evidence="8">
    <location>
        <position position="171"/>
    </location>
    <ligand>
        <name>substrate</name>
    </ligand>
</feature>
<dbReference type="InterPro" id="IPR015947">
    <property type="entry name" value="PUA-like_sf"/>
</dbReference>
<sequence length="401" mass="42948">MNKLIGMSSLAAILQLQLLWVYIVSFIHSNGRKIMSGSQTLVVKLGTSVLTGGSRRLNRAHIVELVRQCAQQHAKGHRIVIVTSGAIAAGREHLGYPELPATIASKQLLAAVGQSRLIQLWEQLFSIYGIHIGQMLLTRADLEDRERFLNARDTMNALLDNRIVPVINENDAVATAEIKVGDNDNLSALAAILAGADKLLLLTDQAGLYTADPRNNPEAELIREVHGIDDALRGIAGDSVSGLGTGGMATKLQAADVACRAGIDVIIAAGSQSGVIANVIDGTPVGTRFHALETPLENRKRWIFGAPPAGEITIDDGAVAAIMERGSSLLPKGIRNVQGDFSRGEVIRIRNLGGRDLAHGVSRYNSDALRMLAGHHSQQISEILGYEYGPVAVHRDDMIVS</sequence>
<keyword evidence="7 8" id="KW-0067">ATP-binding</keyword>
<dbReference type="NCBIfam" id="TIGR01027">
    <property type="entry name" value="proB"/>
    <property type="match status" value="1"/>
</dbReference>
<evidence type="ECO:0000256" key="5">
    <source>
        <dbReference type="ARBA" id="ARBA00022741"/>
    </source>
</evidence>
<dbReference type="InterPro" id="IPR036974">
    <property type="entry name" value="PUA_sf"/>
</dbReference>
<gene>
    <name evidence="8 10" type="primary">proB</name>
    <name evidence="10" type="ORF">ERS008530_01858</name>
</gene>
<dbReference type="PANTHER" id="PTHR43654">
    <property type="entry name" value="GLUTAMATE 5-KINASE"/>
    <property type="match status" value="1"/>
</dbReference>
<dbReference type="InterPro" id="IPR036393">
    <property type="entry name" value="AceGlu_kinase-like_sf"/>
</dbReference>
<dbReference type="InterPro" id="IPR019797">
    <property type="entry name" value="Glutamate_5-kinase_CS"/>
</dbReference>
<evidence type="ECO:0000256" key="2">
    <source>
        <dbReference type="ARBA" id="ARBA00022605"/>
    </source>
</evidence>
<evidence type="ECO:0000256" key="3">
    <source>
        <dbReference type="ARBA" id="ARBA00022650"/>
    </source>
</evidence>
<dbReference type="Pfam" id="PF01472">
    <property type="entry name" value="PUA"/>
    <property type="match status" value="1"/>
</dbReference>
<dbReference type="PIRSF" id="PIRSF000729">
    <property type="entry name" value="GK"/>
    <property type="match status" value="1"/>
</dbReference>
<evidence type="ECO:0000256" key="1">
    <source>
        <dbReference type="ARBA" id="ARBA00022490"/>
    </source>
</evidence>
<dbReference type="PROSITE" id="PS00902">
    <property type="entry name" value="GLUTAMATE_5_KINASE"/>
    <property type="match status" value="1"/>
</dbReference>
<keyword evidence="4 8" id="KW-0808">Transferase</keyword>
<evidence type="ECO:0000313" key="10">
    <source>
        <dbReference type="EMBL" id="CNF69046.1"/>
    </source>
</evidence>
<dbReference type="HAMAP" id="MF_00456">
    <property type="entry name" value="ProB"/>
    <property type="match status" value="1"/>
</dbReference>
<reference evidence="10 11" key="1">
    <citation type="submission" date="2015-03" db="EMBL/GenBank/DDBJ databases">
        <authorList>
            <person name="Murphy D."/>
        </authorList>
    </citation>
    <scope>NUCLEOTIDE SEQUENCE [LARGE SCALE GENOMIC DNA]</scope>
    <source>
        <strain evidence="10 11">BR165/97</strain>
    </source>
</reference>
<dbReference type="InterPro" id="IPR011529">
    <property type="entry name" value="Glu_5kinase"/>
</dbReference>
<dbReference type="FunFam" id="2.30.130.10:FF:000003">
    <property type="entry name" value="Glutamate 5-kinase"/>
    <property type="match status" value="1"/>
</dbReference>
<dbReference type="SMART" id="SM00359">
    <property type="entry name" value="PUA"/>
    <property type="match status" value="1"/>
</dbReference>
<keyword evidence="6 8" id="KW-0418">Kinase</keyword>
<dbReference type="GO" id="GO:0005524">
    <property type="term" value="F:ATP binding"/>
    <property type="evidence" value="ECO:0007669"/>
    <property type="project" value="UniProtKB-KW"/>
</dbReference>
<dbReference type="Proteomes" id="UP000038750">
    <property type="component" value="Unassembled WGS sequence"/>
</dbReference>
<comment type="pathway">
    <text evidence="8">Amino-acid biosynthesis; L-proline biosynthesis; L-glutamate 5-semialdehyde from L-glutamate: step 1/2.</text>
</comment>
<feature type="binding site" evidence="8">
    <location>
        <begin position="245"/>
        <end position="251"/>
    </location>
    <ligand>
        <name>ATP</name>
        <dbReference type="ChEBI" id="CHEBI:30616"/>
    </ligand>
</feature>
<dbReference type="Gene3D" id="2.30.130.10">
    <property type="entry name" value="PUA domain"/>
    <property type="match status" value="1"/>
</dbReference>
<evidence type="ECO:0000256" key="4">
    <source>
        <dbReference type="ARBA" id="ARBA00022679"/>
    </source>
</evidence>
<feature type="binding site" evidence="8">
    <location>
        <position position="84"/>
    </location>
    <ligand>
        <name>substrate</name>
    </ligand>
</feature>
<dbReference type="PROSITE" id="PS50890">
    <property type="entry name" value="PUA"/>
    <property type="match status" value="1"/>
</dbReference>
<evidence type="ECO:0000256" key="6">
    <source>
        <dbReference type="ARBA" id="ARBA00022777"/>
    </source>
</evidence>
<dbReference type="EC" id="2.7.2.11" evidence="8"/>
<feature type="binding site" evidence="8">
    <location>
        <position position="44"/>
    </location>
    <ligand>
        <name>ATP</name>
        <dbReference type="ChEBI" id="CHEBI:30616"/>
    </ligand>
</feature>
<comment type="subcellular location">
    <subcellularLocation>
        <location evidence="8">Cytoplasm</location>
    </subcellularLocation>
</comment>
<evidence type="ECO:0000313" key="11">
    <source>
        <dbReference type="Proteomes" id="UP000038750"/>
    </source>
</evidence>
<dbReference type="FunFam" id="3.40.1160.10:FF:000006">
    <property type="entry name" value="Glutamate 5-kinase"/>
    <property type="match status" value="1"/>
</dbReference>
<protein>
    <recommendedName>
        <fullName evidence="8">Glutamate 5-kinase</fullName>
        <ecNumber evidence="8">2.7.2.11</ecNumber>
    </recommendedName>
    <alternativeName>
        <fullName evidence="8">Gamma-glutamyl kinase</fullName>
        <shortName evidence="8">GK</shortName>
    </alternativeName>
</protein>
<dbReference type="eggNOG" id="COG0263">
    <property type="taxonomic scope" value="Bacteria"/>
</dbReference>
<evidence type="ECO:0000256" key="8">
    <source>
        <dbReference type="HAMAP-Rule" id="MF_00456"/>
    </source>
</evidence>
<dbReference type="Pfam" id="PF00696">
    <property type="entry name" value="AA_kinase"/>
    <property type="match status" value="1"/>
</dbReference>